<feature type="domain" description="5-hmdU DNA kinase helical" evidence="1">
    <location>
        <begin position="2"/>
        <end position="78"/>
    </location>
</feature>
<dbReference type="PaxDb" id="2903-EOD32235"/>
<name>A0A0D3K900_EMIH1</name>
<dbReference type="KEGG" id="ehx:EMIHUDRAFT_352706"/>
<evidence type="ECO:0000313" key="2">
    <source>
        <dbReference type="EnsemblProtists" id="EOD32235"/>
    </source>
</evidence>
<dbReference type="InterPro" id="IPR040684">
    <property type="entry name" value="HMUDK_hel"/>
</dbReference>
<dbReference type="AlphaFoldDB" id="A0A0D3K900"/>
<evidence type="ECO:0000259" key="1">
    <source>
        <dbReference type="Pfam" id="PF18723"/>
    </source>
</evidence>
<dbReference type="HOGENOM" id="CLU_1800112_0_0_1"/>
<dbReference type="Pfam" id="PF18723">
    <property type="entry name" value="HMUDK_hel"/>
    <property type="match status" value="1"/>
</dbReference>
<dbReference type="EnsemblProtists" id="EOD32235">
    <property type="protein sequence ID" value="EOD32235"/>
    <property type="gene ID" value="EMIHUDRAFT_352706"/>
</dbReference>
<keyword evidence="3" id="KW-1185">Reference proteome</keyword>
<accession>A0A0D3K900</accession>
<dbReference type="Proteomes" id="UP000013827">
    <property type="component" value="Unassembled WGS sequence"/>
</dbReference>
<sequence length="144" mass="15595">MRDWCAYGPGPVSSCNKLFGTADGETLAGIRWLQQHQQERFAKYGPDFPYLQQADGTPRLLAACDLEHSLCYFSRYLSARASLGAAGAEALSRAMPAGFRLYRIGKLQGLSAAKVWEDFDAHRAAGAGGALGAGPTTDHKSRHY</sequence>
<protein>
    <recommendedName>
        <fullName evidence="1">5-hmdU DNA kinase helical domain-containing protein</fullName>
    </recommendedName>
</protein>
<dbReference type="GeneID" id="17277507"/>
<dbReference type="RefSeq" id="XP_005784664.1">
    <property type="nucleotide sequence ID" value="XM_005784607.1"/>
</dbReference>
<evidence type="ECO:0000313" key="3">
    <source>
        <dbReference type="Proteomes" id="UP000013827"/>
    </source>
</evidence>
<reference evidence="2" key="2">
    <citation type="submission" date="2024-10" db="UniProtKB">
        <authorList>
            <consortium name="EnsemblProtists"/>
        </authorList>
    </citation>
    <scope>IDENTIFICATION</scope>
</reference>
<organism evidence="2 3">
    <name type="scientific">Emiliania huxleyi (strain CCMP1516)</name>
    <dbReference type="NCBI Taxonomy" id="280463"/>
    <lineage>
        <taxon>Eukaryota</taxon>
        <taxon>Haptista</taxon>
        <taxon>Haptophyta</taxon>
        <taxon>Prymnesiophyceae</taxon>
        <taxon>Isochrysidales</taxon>
        <taxon>Noelaerhabdaceae</taxon>
        <taxon>Emiliania</taxon>
    </lineage>
</organism>
<proteinExistence type="predicted"/>
<reference evidence="3" key="1">
    <citation type="journal article" date="2013" name="Nature">
        <title>Pan genome of the phytoplankton Emiliania underpins its global distribution.</title>
        <authorList>
            <person name="Read B.A."/>
            <person name="Kegel J."/>
            <person name="Klute M.J."/>
            <person name="Kuo A."/>
            <person name="Lefebvre S.C."/>
            <person name="Maumus F."/>
            <person name="Mayer C."/>
            <person name="Miller J."/>
            <person name="Monier A."/>
            <person name="Salamov A."/>
            <person name="Young J."/>
            <person name="Aguilar M."/>
            <person name="Claverie J.M."/>
            <person name="Frickenhaus S."/>
            <person name="Gonzalez K."/>
            <person name="Herman E.K."/>
            <person name="Lin Y.C."/>
            <person name="Napier J."/>
            <person name="Ogata H."/>
            <person name="Sarno A.F."/>
            <person name="Shmutz J."/>
            <person name="Schroeder D."/>
            <person name="de Vargas C."/>
            <person name="Verret F."/>
            <person name="von Dassow P."/>
            <person name="Valentin K."/>
            <person name="Van de Peer Y."/>
            <person name="Wheeler G."/>
            <person name="Dacks J.B."/>
            <person name="Delwiche C.F."/>
            <person name="Dyhrman S.T."/>
            <person name="Glockner G."/>
            <person name="John U."/>
            <person name="Richards T."/>
            <person name="Worden A.Z."/>
            <person name="Zhang X."/>
            <person name="Grigoriev I.V."/>
            <person name="Allen A.E."/>
            <person name="Bidle K."/>
            <person name="Borodovsky M."/>
            <person name="Bowler C."/>
            <person name="Brownlee C."/>
            <person name="Cock J.M."/>
            <person name="Elias M."/>
            <person name="Gladyshev V.N."/>
            <person name="Groth M."/>
            <person name="Guda C."/>
            <person name="Hadaegh A."/>
            <person name="Iglesias-Rodriguez M.D."/>
            <person name="Jenkins J."/>
            <person name="Jones B.M."/>
            <person name="Lawson T."/>
            <person name="Leese F."/>
            <person name="Lindquist E."/>
            <person name="Lobanov A."/>
            <person name="Lomsadze A."/>
            <person name="Malik S.B."/>
            <person name="Marsh M.E."/>
            <person name="Mackinder L."/>
            <person name="Mock T."/>
            <person name="Mueller-Roeber B."/>
            <person name="Pagarete A."/>
            <person name="Parker M."/>
            <person name="Probert I."/>
            <person name="Quesneville H."/>
            <person name="Raines C."/>
            <person name="Rensing S.A."/>
            <person name="Riano-Pachon D.M."/>
            <person name="Richier S."/>
            <person name="Rokitta S."/>
            <person name="Shiraiwa Y."/>
            <person name="Soanes D.M."/>
            <person name="van der Giezen M."/>
            <person name="Wahlund T.M."/>
            <person name="Williams B."/>
            <person name="Wilson W."/>
            <person name="Wolfe G."/>
            <person name="Wurch L.L."/>
        </authorList>
    </citation>
    <scope>NUCLEOTIDE SEQUENCE</scope>
</reference>